<dbReference type="GO" id="GO:0005737">
    <property type="term" value="C:cytoplasm"/>
    <property type="evidence" value="ECO:0007669"/>
    <property type="project" value="TreeGrafter"/>
</dbReference>
<dbReference type="PANTHER" id="PTHR13780:SF128">
    <property type="entry name" value="CBS DOMAIN-CONTAINING PROTEIN"/>
    <property type="match status" value="1"/>
</dbReference>
<organism evidence="5 6">
    <name type="scientific">Chlamydomonas eustigma</name>
    <dbReference type="NCBI Taxonomy" id="1157962"/>
    <lineage>
        <taxon>Eukaryota</taxon>
        <taxon>Viridiplantae</taxon>
        <taxon>Chlorophyta</taxon>
        <taxon>core chlorophytes</taxon>
        <taxon>Chlorophyceae</taxon>
        <taxon>CS clade</taxon>
        <taxon>Chlamydomonadales</taxon>
        <taxon>Chlamydomonadaceae</taxon>
        <taxon>Chlamydomonas</taxon>
    </lineage>
</organism>
<feature type="domain" description="CBS" evidence="4">
    <location>
        <begin position="314"/>
        <end position="383"/>
    </location>
</feature>
<dbReference type="EMBL" id="BEGY01000007">
    <property type="protein sequence ID" value="GAX74436.1"/>
    <property type="molecule type" value="Genomic_DNA"/>
</dbReference>
<dbReference type="CDD" id="cd02205">
    <property type="entry name" value="CBS_pair_SF"/>
    <property type="match status" value="1"/>
</dbReference>
<accession>A0A250WUK3</accession>
<evidence type="ECO:0000313" key="5">
    <source>
        <dbReference type="EMBL" id="GAX74436.1"/>
    </source>
</evidence>
<dbReference type="Pfam" id="PF00571">
    <property type="entry name" value="CBS"/>
    <property type="match status" value="3"/>
</dbReference>
<dbReference type="Gene3D" id="3.10.580.10">
    <property type="entry name" value="CBS-domain"/>
    <property type="match status" value="2"/>
</dbReference>
<dbReference type="STRING" id="1157962.A0A250WUK3"/>
<dbReference type="GO" id="GO:0005634">
    <property type="term" value="C:nucleus"/>
    <property type="evidence" value="ECO:0007669"/>
    <property type="project" value="TreeGrafter"/>
</dbReference>
<evidence type="ECO:0000256" key="3">
    <source>
        <dbReference type="PROSITE-ProRule" id="PRU00703"/>
    </source>
</evidence>
<dbReference type="InterPro" id="IPR000644">
    <property type="entry name" value="CBS_dom"/>
</dbReference>
<evidence type="ECO:0000313" key="6">
    <source>
        <dbReference type="Proteomes" id="UP000232323"/>
    </source>
</evidence>
<name>A0A250WUK3_9CHLO</name>
<evidence type="ECO:0000256" key="1">
    <source>
        <dbReference type="ARBA" id="ARBA00022737"/>
    </source>
</evidence>
<keyword evidence="2 3" id="KW-0129">CBS domain</keyword>
<dbReference type="SMART" id="SM00116">
    <property type="entry name" value="CBS"/>
    <property type="match status" value="3"/>
</dbReference>
<sequence length="386" mass="42578">MLFDQIREFLNSQDLTNFIQSNPHPLAVVEKNASVGSAFQLLQTFKVLSLPVVDEDGQYAGAISVNDILKGLHRSLVANLGDNFVDEVEQGNVTVDDINNVGFFFIGKQVSTLMHDSTTWMRGHPNSTLLTAVTDGFQIRGPRVHHRIYICDPSKPQQKVIKKSPSANLIVLNIEHGTEKEGASSWRPTDVVAQSDVVKFMWEHREALGLTTTLSLEDLELHSSHVLTVDYDTPAIVAFDHMAVDHKSSIGIVDGDGKLIGSLNASDIRDVPLAYFALLLLPVYQYMAVVYGFGPSLNQVMEGVPVEGTPQSLLAKMPPVVVKPSTTFGDLLQKLVTTNYTSHSHYRGLHRAYVVDEHDKPVSIVTLTDVLRTIIKFDEPVAVEDV</sequence>
<protein>
    <recommendedName>
        <fullName evidence="4">CBS domain-containing protein</fullName>
    </recommendedName>
</protein>
<feature type="domain" description="CBS" evidence="4">
    <location>
        <begin position="21"/>
        <end position="79"/>
    </location>
</feature>
<keyword evidence="1" id="KW-0677">Repeat</keyword>
<comment type="caution">
    <text evidence="5">The sequence shown here is derived from an EMBL/GenBank/DDBJ whole genome shotgun (WGS) entry which is preliminary data.</text>
</comment>
<dbReference type="PROSITE" id="PS51371">
    <property type="entry name" value="CBS"/>
    <property type="match status" value="2"/>
</dbReference>
<keyword evidence="6" id="KW-1185">Reference proteome</keyword>
<dbReference type="InterPro" id="IPR046342">
    <property type="entry name" value="CBS_dom_sf"/>
</dbReference>
<proteinExistence type="predicted"/>
<dbReference type="AlphaFoldDB" id="A0A250WUK3"/>
<reference evidence="5 6" key="1">
    <citation type="submission" date="2017-08" db="EMBL/GenBank/DDBJ databases">
        <title>Acidophilic green algal genome provides insights into adaptation to an acidic environment.</title>
        <authorList>
            <person name="Hirooka S."/>
            <person name="Hirose Y."/>
            <person name="Kanesaki Y."/>
            <person name="Higuchi S."/>
            <person name="Fujiwara T."/>
            <person name="Onuma R."/>
            <person name="Era A."/>
            <person name="Ohbayashi R."/>
            <person name="Uzuka A."/>
            <person name="Nozaki H."/>
            <person name="Yoshikawa H."/>
            <person name="Miyagishima S.Y."/>
        </authorList>
    </citation>
    <scope>NUCLEOTIDE SEQUENCE [LARGE SCALE GENOMIC DNA]</scope>
    <source>
        <strain evidence="5 6">NIES-2499</strain>
    </source>
</reference>
<dbReference type="Proteomes" id="UP000232323">
    <property type="component" value="Unassembled WGS sequence"/>
</dbReference>
<gene>
    <name evidence="5" type="ORF">CEUSTIGMA_g1885.t1</name>
</gene>
<evidence type="ECO:0000259" key="4">
    <source>
        <dbReference type="PROSITE" id="PS51371"/>
    </source>
</evidence>
<dbReference type="SUPFAM" id="SSF54631">
    <property type="entry name" value="CBS-domain pair"/>
    <property type="match status" value="2"/>
</dbReference>
<evidence type="ECO:0000256" key="2">
    <source>
        <dbReference type="ARBA" id="ARBA00023122"/>
    </source>
</evidence>
<dbReference type="PANTHER" id="PTHR13780">
    <property type="entry name" value="AMP-ACTIVATED PROTEIN KINASE, GAMMA REGULATORY SUBUNIT"/>
    <property type="match status" value="1"/>
</dbReference>
<dbReference type="InterPro" id="IPR050511">
    <property type="entry name" value="AMPK_gamma/SDS23_families"/>
</dbReference>
<dbReference type="OrthoDB" id="449052at2759"/>